<comment type="caution">
    <text evidence="1">The sequence shown here is derived from an EMBL/GenBank/DDBJ whole genome shotgun (WGS) entry which is preliminary data.</text>
</comment>
<proteinExistence type="predicted"/>
<protein>
    <submittedName>
        <fullName evidence="1">Uncharacterized protein</fullName>
    </submittedName>
</protein>
<gene>
    <name evidence="1" type="ORF">ACO22_01766</name>
</gene>
<sequence length="61" mass="6922">MTIDDDDDEDYDDDDSADDAVAIVNDGEGNSSFDDLEMFYAKRAASEKERKHERENRDSGD</sequence>
<accession>A0A1D2JKL4</accession>
<dbReference type="EMBL" id="LZYO01000047">
    <property type="protein sequence ID" value="ODH39823.1"/>
    <property type="molecule type" value="Genomic_DNA"/>
</dbReference>
<dbReference type="AlphaFoldDB" id="A0A1D2JKL4"/>
<organism evidence="1 2">
    <name type="scientific">Paracoccidioides brasiliensis</name>
    <dbReference type="NCBI Taxonomy" id="121759"/>
    <lineage>
        <taxon>Eukaryota</taxon>
        <taxon>Fungi</taxon>
        <taxon>Dikarya</taxon>
        <taxon>Ascomycota</taxon>
        <taxon>Pezizomycotina</taxon>
        <taxon>Eurotiomycetes</taxon>
        <taxon>Eurotiomycetidae</taxon>
        <taxon>Onygenales</taxon>
        <taxon>Ajellomycetaceae</taxon>
        <taxon>Paracoccidioides</taxon>
    </lineage>
</organism>
<name>A0A1D2JKL4_PARBR</name>
<dbReference type="VEuPathDB" id="FungiDB:PABG_11030"/>
<evidence type="ECO:0000313" key="1">
    <source>
        <dbReference type="EMBL" id="ODH39823.1"/>
    </source>
</evidence>
<evidence type="ECO:0000313" key="2">
    <source>
        <dbReference type="Proteomes" id="UP000242814"/>
    </source>
</evidence>
<reference evidence="1 2" key="1">
    <citation type="submission" date="2016-06" db="EMBL/GenBank/DDBJ databases">
        <authorList>
            <person name="Kjaerup R.B."/>
            <person name="Dalgaard T.S."/>
            <person name="Juul-Madsen H.R."/>
        </authorList>
    </citation>
    <scope>NUCLEOTIDE SEQUENCE [LARGE SCALE GENOMIC DNA]</scope>
    <source>
        <strain evidence="1 2">Pb300</strain>
    </source>
</reference>
<dbReference type="Proteomes" id="UP000242814">
    <property type="component" value="Unassembled WGS sequence"/>
</dbReference>